<dbReference type="NCBIfam" id="TIGR00254">
    <property type="entry name" value="GGDEF"/>
    <property type="match status" value="1"/>
</dbReference>
<dbReference type="AlphaFoldDB" id="A0A9X1T8A5"/>
<keyword evidence="5" id="KW-0548">Nucleotidyltransferase</keyword>
<keyword evidence="6" id="KW-1185">Reference proteome</keyword>
<comment type="caution">
    <text evidence="5">The sequence shown here is derived from an EMBL/GenBank/DDBJ whole genome shotgun (WGS) entry which is preliminary data.</text>
</comment>
<dbReference type="SUPFAM" id="SSF55073">
    <property type="entry name" value="Nucleotide cyclase"/>
    <property type="match status" value="1"/>
</dbReference>
<dbReference type="GO" id="GO:0052621">
    <property type="term" value="F:diguanylate cyclase activity"/>
    <property type="evidence" value="ECO:0007669"/>
    <property type="project" value="UniProtKB-EC"/>
</dbReference>
<accession>A0A9X1T8A5</accession>
<evidence type="ECO:0000313" key="6">
    <source>
        <dbReference type="Proteomes" id="UP001139089"/>
    </source>
</evidence>
<dbReference type="RefSeq" id="WP_231815726.1">
    <property type="nucleotide sequence ID" value="NZ_JAJOZR010000010.1"/>
</dbReference>
<feature type="domain" description="GGDEF" evidence="4">
    <location>
        <begin position="326"/>
        <end position="463"/>
    </location>
</feature>
<keyword evidence="3" id="KW-1133">Transmembrane helix</keyword>
<proteinExistence type="predicted"/>
<keyword evidence="5" id="KW-0808">Transferase</keyword>
<dbReference type="PANTHER" id="PTHR45138:SF9">
    <property type="entry name" value="DIGUANYLATE CYCLASE DGCM-RELATED"/>
    <property type="match status" value="1"/>
</dbReference>
<evidence type="ECO:0000259" key="4">
    <source>
        <dbReference type="PROSITE" id="PS50887"/>
    </source>
</evidence>
<evidence type="ECO:0000256" key="1">
    <source>
        <dbReference type="ARBA" id="ARBA00012528"/>
    </source>
</evidence>
<evidence type="ECO:0000256" key="2">
    <source>
        <dbReference type="ARBA" id="ARBA00034247"/>
    </source>
</evidence>
<feature type="transmembrane region" description="Helical" evidence="3">
    <location>
        <begin position="257"/>
        <end position="280"/>
    </location>
</feature>
<dbReference type="InterPro" id="IPR000160">
    <property type="entry name" value="GGDEF_dom"/>
</dbReference>
<evidence type="ECO:0000256" key="3">
    <source>
        <dbReference type="SAM" id="Phobius"/>
    </source>
</evidence>
<dbReference type="InterPro" id="IPR050469">
    <property type="entry name" value="Diguanylate_Cyclase"/>
</dbReference>
<gene>
    <name evidence="5" type="ORF">LRX75_15980</name>
</gene>
<dbReference type="GO" id="GO:1902201">
    <property type="term" value="P:negative regulation of bacterial-type flagellum-dependent cell motility"/>
    <property type="evidence" value="ECO:0007669"/>
    <property type="project" value="TreeGrafter"/>
</dbReference>
<dbReference type="EC" id="2.7.7.65" evidence="1"/>
<protein>
    <recommendedName>
        <fullName evidence="1">diguanylate cyclase</fullName>
        <ecNumber evidence="1">2.7.7.65</ecNumber>
    </recommendedName>
</protein>
<name>A0A9X1T8A5_9HYPH</name>
<dbReference type="Gene3D" id="3.30.70.270">
    <property type="match status" value="1"/>
</dbReference>
<dbReference type="SMART" id="SM00267">
    <property type="entry name" value="GGDEF"/>
    <property type="match status" value="1"/>
</dbReference>
<dbReference type="PROSITE" id="PS50887">
    <property type="entry name" value="GGDEF"/>
    <property type="match status" value="1"/>
</dbReference>
<dbReference type="Proteomes" id="UP001139089">
    <property type="component" value="Unassembled WGS sequence"/>
</dbReference>
<dbReference type="CDD" id="cd01949">
    <property type="entry name" value="GGDEF"/>
    <property type="match status" value="1"/>
</dbReference>
<reference evidence="5" key="1">
    <citation type="submission" date="2021-12" db="EMBL/GenBank/DDBJ databases">
        <authorList>
            <person name="Li Y."/>
        </authorList>
    </citation>
    <scope>NUCLEOTIDE SEQUENCE</scope>
    <source>
        <strain evidence="5">DKSPLA3</strain>
    </source>
</reference>
<sequence length="485" mass="52145">MRFVHLKLIGPAIGGVALLIAAMATAPYYGAARIDGEARVQQETLVARNLALWIADIEFALTSWTIWDEAIAKLDTAFDYEWTDRNIGASLTGTSRTRFTAVLRPDDSVLYARTDDTVKSRPFFARGAEQIVADAQALVADVRLREAGPKGQGIPKPISISRIEVIGQDAVLLSASLFQPDFGTVKVSGPRAPVLITAMPIGSSLQDFFGTRFLLDDARVSPLSEVAPERARAEIAVGPDGETQVLSWRPPTPARDMLYQATPLVLTVFVVLLVGGFLLVRISQTTAQMLVGRERMMAHAATHDVLTGLANRALLDTAYFQTVSSGPFVVACLDLDGFKGVNDTFGHAIGDDLLRAVATRLRANTRDTDRLFRLGGDEFAILMPSMTIADAEAACWRLAEALSAPMYLPGAYPPGHRIEIAASFGLCRVTSPVTSRDAAFRSADDALYRAKSLGRGRVVVAEAVDAGEETVATGDLRRAAASLRG</sequence>
<evidence type="ECO:0000313" key="5">
    <source>
        <dbReference type="EMBL" id="MCD7110533.1"/>
    </source>
</evidence>
<keyword evidence="3" id="KW-0812">Transmembrane</keyword>
<dbReference type="InterPro" id="IPR043128">
    <property type="entry name" value="Rev_trsase/Diguanyl_cyclase"/>
</dbReference>
<organism evidence="5 6">
    <name type="scientific">Rhizobium quercicola</name>
    <dbReference type="NCBI Taxonomy" id="2901226"/>
    <lineage>
        <taxon>Bacteria</taxon>
        <taxon>Pseudomonadati</taxon>
        <taxon>Pseudomonadota</taxon>
        <taxon>Alphaproteobacteria</taxon>
        <taxon>Hyphomicrobiales</taxon>
        <taxon>Rhizobiaceae</taxon>
        <taxon>Rhizobium/Agrobacterium group</taxon>
        <taxon>Rhizobium</taxon>
    </lineage>
</organism>
<dbReference type="InterPro" id="IPR029787">
    <property type="entry name" value="Nucleotide_cyclase"/>
</dbReference>
<dbReference type="InterPro" id="IPR007892">
    <property type="entry name" value="CHASE4"/>
</dbReference>
<dbReference type="GO" id="GO:0043709">
    <property type="term" value="P:cell adhesion involved in single-species biofilm formation"/>
    <property type="evidence" value="ECO:0007669"/>
    <property type="project" value="TreeGrafter"/>
</dbReference>
<dbReference type="GO" id="GO:0005886">
    <property type="term" value="C:plasma membrane"/>
    <property type="evidence" value="ECO:0007669"/>
    <property type="project" value="TreeGrafter"/>
</dbReference>
<dbReference type="Pfam" id="PF00990">
    <property type="entry name" value="GGDEF"/>
    <property type="match status" value="1"/>
</dbReference>
<comment type="catalytic activity">
    <reaction evidence="2">
        <text>2 GTP = 3',3'-c-di-GMP + 2 diphosphate</text>
        <dbReference type="Rhea" id="RHEA:24898"/>
        <dbReference type="ChEBI" id="CHEBI:33019"/>
        <dbReference type="ChEBI" id="CHEBI:37565"/>
        <dbReference type="ChEBI" id="CHEBI:58805"/>
        <dbReference type="EC" id="2.7.7.65"/>
    </reaction>
</comment>
<dbReference type="PANTHER" id="PTHR45138">
    <property type="entry name" value="REGULATORY COMPONENTS OF SENSORY TRANSDUCTION SYSTEM"/>
    <property type="match status" value="1"/>
</dbReference>
<dbReference type="Pfam" id="PF05228">
    <property type="entry name" value="CHASE4"/>
    <property type="match status" value="1"/>
</dbReference>
<dbReference type="EMBL" id="JAJOZR010000010">
    <property type="protein sequence ID" value="MCD7110533.1"/>
    <property type="molecule type" value="Genomic_DNA"/>
</dbReference>
<keyword evidence="3" id="KW-0472">Membrane</keyword>